<evidence type="ECO:0000313" key="1">
    <source>
        <dbReference type="EMBL" id="ETL44971.1"/>
    </source>
</evidence>
<dbReference type="AlphaFoldDB" id="W2NRL0"/>
<dbReference type="VEuPathDB" id="FungiDB:PPTG_09220"/>
<dbReference type="Proteomes" id="UP000054532">
    <property type="component" value="Unassembled WGS sequence"/>
</dbReference>
<evidence type="ECO:0000313" key="2">
    <source>
        <dbReference type="EMBL" id="ETM51272.1"/>
    </source>
</evidence>
<dbReference type="EMBL" id="KI671856">
    <property type="protein sequence ID" value="ETL44971.1"/>
    <property type="molecule type" value="Genomic_DNA"/>
</dbReference>
<evidence type="ECO:0000313" key="3">
    <source>
        <dbReference type="Proteomes" id="UP000053864"/>
    </source>
</evidence>
<organism evidence="2">
    <name type="scientific">Phytophthora nicotianae</name>
    <name type="common">Potato buckeye rot agent</name>
    <name type="synonym">Phytophthora parasitica</name>
    <dbReference type="NCBI Taxonomy" id="4792"/>
    <lineage>
        <taxon>Eukaryota</taxon>
        <taxon>Sar</taxon>
        <taxon>Stramenopiles</taxon>
        <taxon>Oomycota</taxon>
        <taxon>Peronosporomycetes</taxon>
        <taxon>Peronosporales</taxon>
        <taxon>Peronosporaceae</taxon>
        <taxon>Phytophthora</taxon>
    </lineage>
</organism>
<reference evidence="2" key="2">
    <citation type="submission" date="2013-11" db="EMBL/GenBank/DDBJ databases">
        <title>The Genome Sequence of Phytophthora parasitica IAC_01/95.</title>
        <authorList>
            <consortium name="The Broad Institute Genomics Platform"/>
            <person name="Russ C."/>
            <person name="Tyler B."/>
            <person name="Panabieres F."/>
            <person name="Shan W."/>
            <person name="Tripathy S."/>
            <person name="Grunwald N."/>
            <person name="Machado M."/>
            <person name="Johnson C.S."/>
            <person name="Arredondo F."/>
            <person name="Hong C."/>
            <person name="Coffey M."/>
            <person name="Young S.K."/>
            <person name="Zeng Q."/>
            <person name="Gargeya S."/>
            <person name="Fitzgerald M."/>
            <person name="Abouelleil A."/>
            <person name="Alvarado L."/>
            <person name="Chapman S.B."/>
            <person name="Gainer-Dewar J."/>
            <person name="Goldberg J."/>
            <person name="Griggs A."/>
            <person name="Gujja S."/>
            <person name="Hansen M."/>
            <person name="Howarth C."/>
            <person name="Imamovic A."/>
            <person name="Ireland A."/>
            <person name="Larimer J."/>
            <person name="McCowan C."/>
            <person name="Murphy C."/>
            <person name="Pearson M."/>
            <person name="Poon T.W."/>
            <person name="Priest M."/>
            <person name="Roberts A."/>
            <person name="Saif S."/>
            <person name="Shea T."/>
            <person name="Sykes S."/>
            <person name="Wortman J."/>
            <person name="Nusbaum C."/>
            <person name="Birren B."/>
        </authorList>
    </citation>
    <scope>NUCLEOTIDE SEQUENCE [LARGE SCALE GENOMIC DNA]</scope>
    <source>
        <strain evidence="2">IAC_01/95</strain>
    </source>
</reference>
<accession>W2NRL0</accession>
<sequence length="151" mass="16577">MIDVEGDAVFGSFPNERFRFGVEHANGIGEIWLESQASKKRWWGCEVTDVAAFTPADVALPPKDSASLCGGVSLRESASNRANPRPKLVREDEDESLQLEVSIKMGMADLAWAPKYVFPMTLVSQSPLPAEVQAEQITLLTAQVQELSNKK</sequence>
<dbReference type="Proteomes" id="UP000053864">
    <property type="component" value="Unassembled WGS sequence"/>
</dbReference>
<gene>
    <name evidence="2" type="ORF">L914_04821</name>
    <name evidence="1" type="ORF">L916_04816</name>
</gene>
<proteinExistence type="predicted"/>
<dbReference type="EMBL" id="KI691841">
    <property type="protein sequence ID" value="ETM51272.1"/>
    <property type="molecule type" value="Genomic_DNA"/>
</dbReference>
<name>W2NRL0_PHYNI</name>
<reference evidence="1 3" key="1">
    <citation type="submission" date="2013-11" db="EMBL/GenBank/DDBJ databases">
        <title>The Genome Sequence of Phytophthora parasitica CJ05E6.</title>
        <authorList>
            <consortium name="The Broad Institute Genomics Platform"/>
            <person name="Russ C."/>
            <person name="Tyler B."/>
            <person name="Panabieres F."/>
            <person name="Shan W."/>
            <person name="Tripathy S."/>
            <person name="Grunwald N."/>
            <person name="Machado M."/>
            <person name="Johnson C.S."/>
            <person name="Arredondo F."/>
            <person name="Hong C."/>
            <person name="Coffey M."/>
            <person name="Young S.K."/>
            <person name="Zeng Q."/>
            <person name="Gargeya S."/>
            <person name="Fitzgerald M."/>
            <person name="Abouelleil A."/>
            <person name="Alvarado L."/>
            <person name="Chapman S.B."/>
            <person name="Gainer-Dewar J."/>
            <person name="Goldberg J."/>
            <person name="Griggs A."/>
            <person name="Gujja S."/>
            <person name="Hansen M."/>
            <person name="Howarth C."/>
            <person name="Imamovic A."/>
            <person name="Ireland A."/>
            <person name="Larimer J."/>
            <person name="McCowan C."/>
            <person name="Murphy C."/>
            <person name="Pearson M."/>
            <person name="Poon T.W."/>
            <person name="Priest M."/>
            <person name="Roberts A."/>
            <person name="Saif S."/>
            <person name="Shea T."/>
            <person name="Sykes S."/>
            <person name="Wortman J."/>
            <person name="Nusbaum C."/>
            <person name="Birren B."/>
        </authorList>
    </citation>
    <scope>NUCLEOTIDE SEQUENCE [LARGE SCALE GENOMIC DNA]</scope>
    <source>
        <strain evidence="1 3">CJ05E6</strain>
    </source>
</reference>
<protein>
    <submittedName>
        <fullName evidence="2">Uncharacterized protein</fullName>
    </submittedName>
</protein>